<gene>
    <name evidence="1" type="ORF">Q5H92_13100</name>
</gene>
<evidence type="ECO:0000313" key="1">
    <source>
        <dbReference type="EMBL" id="MDO7847303.1"/>
    </source>
</evidence>
<protein>
    <recommendedName>
        <fullName evidence="3">SUKH-4 immunity protein of toxin-antitoxin system</fullName>
    </recommendedName>
</protein>
<accession>A0ABT9ABT0</accession>
<reference evidence="1" key="1">
    <citation type="submission" date="2023-07" db="EMBL/GenBank/DDBJ databases">
        <authorList>
            <person name="Kim M.K."/>
        </authorList>
    </citation>
    <scope>NUCLEOTIDE SEQUENCE</scope>
    <source>
        <strain evidence="1">M29</strain>
    </source>
</reference>
<sequence length="176" mass="19854">MEPPFELRLLSLQWMEGMLAEEDLCAHGRVAVRLGERVLSDEADTWTVSAAALFLLRTLTADHTAARPVGDQLLPCCGFTMWPDAMSENTLVLGCPNGADWWVEHQGPQVLLTAPGGETVQLPFDAYRAHVLAFVDEVEAFYQRSAPKKMPTDADDAAGYVLFWNEWHRRRNQWPR</sequence>
<evidence type="ECO:0008006" key="3">
    <source>
        <dbReference type="Google" id="ProtNLM"/>
    </source>
</evidence>
<name>A0ABT9ABT0_9BACT</name>
<comment type="caution">
    <text evidence="1">The sequence shown here is derived from an EMBL/GenBank/DDBJ whole genome shotgun (WGS) entry which is preliminary data.</text>
</comment>
<keyword evidence="2" id="KW-1185">Reference proteome</keyword>
<evidence type="ECO:0000313" key="2">
    <source>
        <dbReference type="Proteomes" id="UP001167796"/>
    </source>
</evidence>
<proteinExistence type="predicted"/>
<dbReference type="RefSeq" id="WP_305011980.1">
    <property type="nucleotide sequence ID" value="NZ_JAUQSX010000006.1"/>
</dbReference>
<organism evidence="1 2">
    <name type="scientific">Hymenobacter mellowenesis</name>
    <dbReference type="NCBI Taxonomy" id="3063995"/>
    <lineage>
        <taxon>Bacteria</taxon>
        <taxon>Pseudomonadati</taxon>
        <taxon>Bacteroidota</taxon>
        <taxon>Cytophagia</taxon>
        <taxon>Cytophagales</taxon>
        <taxon>Hymenobacteraceae</taxon>
        <taxon>Hymenobacter</taxon>
    </lineage>
</organism>
<dbReference type="Proteomes" id="UP001167796">
    <property type="component" value="Unassembled WGS sequence"/>
</dbReference>
<dbReference type="EMBL" id="JAUQSX010000006">
    <property type="protein sequence ID" value="MDO7847303.1"/>
    <property type="molecule type" value="Genomic_DNA"/>
</dbReference>